<dbReference type="InterPro" id="IPR001841">
    <property type="entry name" value="Znf_RING"/>
</dbReference>
<evidence type="ECO:0000256" key="9">
    <source>
        <dbReference type="ARBA" id="ARBA00022833"/>
    </source>
</evidence>
<dbReference type="InterPro" id="IPR013083">
    <property type="entry name" value="Znf_RING/FYVE/PHD"/>
</dbReference>
<sequence>MDNLESQEMELLALQNIYEERDFKVDEMNPPSGRFAAQVRLPQSFLIHYKSPHVLNGNLDSQDNEVHREESFHIEHLPPINLCFRFPETYPLQTCPAFLLSCNWLTPKQLSDLCRHLETLWDSNRDAILFTWFQFLQDEALDFLEIKDSLDITELLKFKIQDNFRTSVSSNDENCDDSCATGTKDLTSRENKTMSELLNIKPSVSGGSSAIDARAFNDMLNGKNLIQILKDHNENEKEEVFKTSTHVCDVCFFTKEGSEFISFRPCKHSFCIECIKSYFEGQIDEGNVKSLHCPDAECESQADGSIVRQVVSKELYEKYDRILLSRTLEDMSDVTFCPRKVCQCPVLLDSCGRMGTCPACNFVFCALCNMAYHGVAPCVFKEEEKLSLYQEYTKGNSAVKKEIEKRYGKRFIKAMVEDTLCENWKSSHSKTCPHCKASIEKIDGCNKMTCFKCGTYFCWVCEAKLKPSDPYEHFRDTFDCVLFNAERFEFQHVDFDYDNFEPEEFLNVNFL</sequence>
<keyword evidence="7 11" id="KW-0863">Zinc-finger</keyword>
<evidence type="ECO:0000256" key="10">
    <source>
        <dbReference type="ARBA" id="ARBA00044508"/>
    </source>
</evidence>
<dbReference type="InterPro" id="IPR002867">
    <property type="entry name" value="IBR_dom"/>
</dbReference>
<comment type="caution">
    <text evidence="15">The sequence shown here is derived from an EMBL/GenBank/DDBJ whole genome shotgun (WGS) entry which is preliminary data.</text>
</comment>
<dbReference type="Gene3D" id="3.10.110.10">
    <property type="entry name" value="Ubiquitin Conjugating Enzyme"/>
    <property type="match status" value="1"/>
</dbReference>
<evidence type="ECO:0000256" key="4">
    <source>
        <dbReference type="ARBA" id="ARBA00022679"/>
    </source>
</evidence>
<evidence type="ECO:0000256" key="7">
    <source>
        <dbReference type="ARBA" id="ARBA00022771"/>
    </source>
</evidence>
<gene>
    <name evidence="15" type="primary">Rnf14</name>
    <name evidence="15" type="ORF">AVEN_236638_1</name>
</gene>
<evidence type="ECO:0000313" key="16">
    <source>
        <dbReference type="Proteomes" id="UP000499080"/>
    </source>
</evidence>
<dbReference type="PROSITE" id="PS51873">
    <property type="entry name" value="TRIAD"/>
    <property type="match status" value="1"/>
</dbReference>
<dbReference type="Pfam" id="PF26200">
    <property type="entry name" value="Rcat_RNF216"/>
    <property type="match status" value="1"/>
</dbReference>
<dbReference type="InterPro" id="IPR031128">
    <property type="entry name" value="RNF14_RING-HC_Zfn"/>
</dbReference>
<dbReference type="SUPFAM" id="SSF57850">
    <property type="entry name" value="RING/U-box"/>
    <property type="match status" value="3"/>
</dbReference>
<dbReference type="SMART" id="SM00591">
    <property type="entry name" value="RWD"/>
    <property type="match status" value="1"/>
</dbReference>
<dbReference type="SMART" id="SM00647">
    <property type="entry name" value="IBR"/>
    <property type="match status" value="2"/>
</dbReference>
<evidence type="ECO:0000256" key="6">
    <source>
        <dbReference type="ARBA" id="ARBA00022737"/>
    </source>
</evidence>
<dbReference type="InterPro" id="IPR016135">
    <property type="entry name" value="UBQ-conjugating_enzyme/RWD"/>
</dbReference>
<dbReference type="InterPro" id="IPR031127">
    <property type="entry name" value="E3_UB_ligase_RBR"/>
</dbReference>
<dbReference type="Gene3D" id="1.20.120.1750">
    <property type="match status" value="1"/>
</dbReference>
<dbReference type="Gene3D" id="3.30.40.10">
    <property type="entry name" value="Zinc/RING finger domain, C3HC4 (zinc finger)"/>
    <property type="match status" value="1"/>
</dbReference>
<dbReference type="AlphaFoldDB" id="A0A4Y2KVR0"/>
<evidence type="ECO:0000259" key="13">
    <source>
        <dbReference type="PROSITE" id="PS50908"/>
    </source>
</evidence>
<dbReference type="CDD" id="cd20354">
    <property type="entry name" value="Rcat_RBR_RNF14"/>
    <property type="match status" value="1"/>
</dbReference>
<evidence type="ECO:0000256" key="11">
    <source>
        <dbReference type="PROSITE-ProRule" id="PRU00175"/>
    </source>
</evidence>
<accession>A0A4Y2KVR0</accession>
<evidence type="ECO:0000256" key="8">
    <source>
        <dbReference type="ARBA" id="ARBA00022786"/>
    </source>
</evidence>
<evidence type="ECO:0000313" key="15">
    <source>
        <dbReference type="EMBL" id="GBN06395.1"/>
    </source>
</evidence>
<dbReference type="GO" id="GO:0008270">
    <property type="term" value="F:zinc ion binding"/>
    <property type="evidence" value="ECO:0007669"/>
    <property type="project" value="UniProtKB-KW"/>
</dbReference>
<keyword evidence="9" id="KW-0862">Zinc</keyword>
<dbReference type="CDD" id="cd23820">
    <property type="entry name" value="RWD_RNF14"/>
    <property type="match status" value="1"/>
</dbReference>
<dbReference type="InterPro" id="IPR047548">
    <property type="entry name" value="Rcat_RBR_RNF14"/>
</dbReference>
<keyword evidence="6" id="KW-0677">Repeat</keyword>
<dbReference type="PROSITE" id="PS50089">
    <property type="entry name" value="ZF_RING_2"/>
    <property type="match status" value="1"/>
</dbReference>
<keyword evidence="8" id="KW-0833">Ubl conjugation pathway</keyword>
<feature type="domain" description="RING-type" evidence="12">
    <location>
        <begin position="248"/>
        <end position="294"/>
    </location>
</feature>
<proteinExistence type="inferred from homology"/>
<dbReference type="InterPro" id="IPR006575">
    <property type="entry name" value="RWD_dom"/>
</dbReference>
<evidence type="ECO:0000259" key="14">
    <source>
        <dbReference type="PROSITE" id="PS51873"/>
    </source>
</evidence>
<dbReference type="OrthoDB" id="69641at2759"/>
<dbReference type="PROSITE" id="PS00518">
    <property type="entry name" value="ZF_RING_1"/>
    <property type="match status" value="1"/>
</dbReference>
<dbReference type="EMBL" id="BGPR01005060">
    <property type="protein sequence ID" value="GBN06395.1"/>
    <property type="molecule type" value="Genomic_DNA"/>
</dbReference>
<dbReference type="GO" id="GO:0061630">
    <property type="term" value="F:ubiquitin protein ligase activity"/>
    <property type="evidence" value="ECO:0007669"/>
    <property type="project" value="UniProtKB-EC"/>
</dbReference>
<keyword evidence="5" id="KW-0479">Metal-binding</keyword>
<dbReference type="EC" id="2.3.2.31" evidence="3"/>
<comment type="catalytic activity">
    <reaction evidence="1">
        <text>[E2 ubiquitin-conjugating enzyme]-S-ubiquitinyl-L-cysteine + [acceptor protein]-L-lysine = [E2 ubiquitin-conjugating enzyme]-L-cysteine + [acceptor protein]-N(6)-ubiquitinyl-L-lysine.</text>
        <dbReference type="EC" id="2.3.2.31"/>
    </reaction>
</comment>
<dbReference type="CDD" id="cd16628">
    <property type="entry name" value="RING-HC_RBR_RNF14"/>
    <property type="match status" value="1"/>
</dbReference>
<feature type="domain" description="RWD" evidence="13">
    <location>
        <begin position="9"/>
        <end position="143"/>
    </location>
</feature>
<evidence type="ECO:0000256" key="2">
    <source>
        <dbReference type="ARBA" id="ARBA00004906"/>
    </source>
</evidence>
<dbReference type="GO" id="GO:0016567">
    <property type="term" value="P:protein ubiquitination"/>
    <property type="evidence" value="ECO:0007669"/>
    <property type="project" value="InterPro"/>
</dbReference>
<dbReference type="PROSITE" id="PS50908">
    <property type="entry name" value="RWD"/>
    <property type="match status" value="1"/>
</dbReference>
<dbReference type="Pfam" id="PF05773">
    <property type="entry name" value="RWD"/>
    <property type="match status" value="1"/>
</dbReference>
<keyword evidence="4" id="KW-0808">Transferase</keyword>
<name>A0A4Y2KVR0_ARAVE</name>
<dbReference type="SUPFAM" id="SSF54495">
    <property type="entry name" value="UBC-like"/>
    <property type="match status" value="1"/>
</dbReference>
<reference evidence="15 16" key="1">
    <citation type="journal article" date="2019" name="Sci. Rep.">
        <title>Orb-weaving spider Araneus ventricosus genome elucidates the spidroin gene catalogue.</title>
        <authorList>
            <person name="Kono N."/>
            <person name="Nakamura H."/>
            <person name="Ohtoshi R."/>
            <person name="Moran D.A.P."/>
            <person name="Shinohara A."/>
            <person name="Yoshida Y."/>
            <person name="Fujiwara M."/>
            <person name="Mori M."/>
            <person name="Tomita M."/>
            <person name="Arakawa K."/>
        </authorList>
    </citation>
    <scope>NUCLEOTIDE SEQUENCE [LARGE SCALE GENOMIC DNA]</scope>
</reference>
<protein>
    <recommendedName>
        <fullName evidence="3">RBR-type E3 ubiquitin transferase</fullName>
        <ecNumber evidence="3">2.3.2.31</ecNumber>
    </recommendedName>
</protein>
<evidence type="ECO:0000256" key="1">
    <source>
        <dbReference type="ARBA" id="ARBA00001798"/>
    </source>
</evidence>
<dbReference type="CDD" id="cd20341">
    <property type="entry name" value="BRcat_RBR_RNF14"/>
    <property type="match status" value="1"/>
</dbReference>
<dbReference type="InterPro" id="IPR017907">
    <property type="entry name" value="Znf_RING_CS"/>
</dbReference>
<evidence type="ECO:0000256" key="3">
    <source>
        <dbReference type="ARBA" id="ARBA00012251"/>
    </source>
</evidence>
<dbReference type="InterPro" id="IPR044066">
    <property type="entry name" value="TRIAD_supradom"/>
</dbReference>
<organism evidence="15 16">
    <name type="scientific">Araneus ventricosus</name>
    <name type="common">Orbweaver spider</name>
    <name type="synonym">Epeira ventricosa</name>
    <dbReference type="NCBI Taxonomy" id="182803"/>
    <lineage>
        <taxon>Eukaryota</taxon>
        <taxon>Metazoa</taxon>
        <taxon>Ecdysozoa</taxon>
        <taxon>Arthropoda</taxon>
        <taxon>Chelicerata</taxon>
        <taxon>Arachnida</taxon>
        <taxon>Araneae</taxon>
        <taxon>Araneomorphae</taxon>
        <taxon>Entelegynae</taxon>
        <taxon>Araneoidea</taxon>
        <taxon>Araneidae</taxon>
        <taxon>Araneus</taxon>
    </lineage>
</organism>
<dbReference type="Pfam" id="PF01485">
    <property type="entry name" value="IBR"/>
    <property type="match status" value="1"/>
</dbReference>
<evidence type="ECO:0000256" key="5">
    <source>
        <dbReference type="ARBA" id="ARBA00022723"/>
    </source>
</evidence>
<feature type="domain" description="RING-type" evidence="14">
    <location>
        <begin position="244"/>
        <end position="484"/>
    </location>
</feature>
<dbReference type="PANTHER" id="PTHR11685">
    <property type="entry name" value="RBR FAMILY RING FINGER AND IBR DOMAIN-CONTAINING"/>
    <property type="match status" value="1"/>
</dbReference>
<dbReference type="Gene3D" id="2.20.25.20">
    <property type="match status" value="1"/>
</dbReference>
<comment type="pathway">
    <text evidence="2">Protein modification; protein ubiquitination.</text>
</comment>
<keyword evidence="16" id="KW-1185">Reference proteome</keyword>
<dbReference type="FunFam" id="3.30.40.10:FF:000137">
    <property type="entry name" value="RanBP-type and C3HC4-type zinc finger-containing protein 1"/>
    <property type="match status" value="1"/>
</dbReference>
<evidence type="ECO:0000259" key="12">
    <source>
        <dbReference type="PROSITE" id="PS50089"/>
    </source>
</evidence>
<dbReference type="Proteomes" id="UP000499080">
    <property type="component" value="Unassembled WGS sequence"/>
</dbReference>
<comment type="similarity">
    <text evidence="10">Belongs to the RBR family. RNF14 subfamily.</text>
</comment>